<dbReference type="GO" id="GO:0005634">
    <property type="term" value="C:nucleus"/>
    <property type="evidence" value="ECO:0007669"/>
    <property type="project" value="UniProtKB-SubCell"/>
</dbReference>
<feature type="domain" description="BESS" evidence="3">
    <location>
        <begin position="1000"/>
        <end position="1039"/>
    </location>
</feature>
<evidence type="ECO:0000259" key="3">
    <source>
        <dbReference type="PROSITE" id="PS51031"/>
    </source>
</evidence>
<proteinExistence type="predicted"/>
<dbReference type="PANTHER" id="PTHR44029">
    <property type="entry name" value="DNAJ HOMOLOG SUBFAMILY C MEMBER 21"/>
    <property type="match status" value="1"/>
</dbReference>
<feature type="compositionally biased region" description="Basic and acidic residues" evidence="2">
    <location>
        <begin position="110"/>
        <end position="129"/>
    </location>
</feature>
<feature type="region of interest" description="Disordered" evidence="2">
    <location>
        <begin position="977"/>
        <end position="997"/>
    </location>
</feature>
<feature type="compositionally biased region" description="Basic and acidic residues" evidence="2">
    <location>
        <begin position="865"/>
        <end position="876"/>
    </location>
</feature>
<sequence>MDQDNSAEGQNLDGSTDAGLKMASANSESLASATHELKIMDVEGGAVVAADPVEETEVPMVILVDDDEVEGDMEVDEEEQPLPDNAGMEDIMDDDHAPLVAELQSALNNPDDKPTSEDPLLDDHDRDPDTVSTKTEPSSDAESNHSYHDPMGLLERIENQEAGDSQDEDDDFSVDDGSTGGANGGSTRRKMPRAQRWLIWMKRWPWILHEASDGPFAFCLYCNMNINVNNRSRHIQQHNMSLYHQERECNYLAFKKSEEQTRGTTSDNEVKHEFGTKSYVAATKQKRTTETEAFNNFNWLRWLRWHPWLERSKPTGTIGTCRVCNVRMNVEFVYLRKRHETTKGHMEALRNQESDKPSRKRKRSKSASETTFVEEEAEQEKESEPEADTEDAQETPVVVMNGGVDPVQDPSKWCELIPDTSPQQCRCTLCDCSMAITSFLRHCKTKIHCNKLLEPVQKGSSDIRGIWAVFADMHPWLIADPEDPSIGYCSVCHKRFMYGNSEIKRKNHENSEKHSSAVAAAKAIIEAGLADAKETENEGNDGEQEEEEEEEDVPASEAAQSEARSETEGTEDIDDDNWSETLKGGKGLVTKSGMEPRKAKVRAGVHFYPWLCYSKDRKTQLCKFCRVRFHNEAAKARHEFSARHTKLMKQFKARQAKQPQVGNKQTRTKRQGKLEEEGTQEEEVEEEEEEEEDGDGESNTDSGTVQTRKPPRSKLFVKPIPATTKGKVMVWKGRFPWLSYKKNEQRGNYAWCKLCEVSLYLPSSKWASKHQRTSRHIRLRIDRKRNGGHPPAGAATKSPVEISAAVATASALASGEARQKAAMAELQAKYDWLDPDANDENHCHCRVCDTRLPIKVFYLRQHDSSRKHADNLERSRNNSTAAANPASVSTNSTADAERQESGLDKESDGEISVRSDGSTAEPPAKRLRRSMEVRRILRALRDSMSKPQEERSQMDMAKDMICSSFDIVSRLRTLEREGAAQGDSTAQAPSVTTARPPEPRHVLDLFFDSIAPTMKSLPADLAAEGKAKIMQLVCGLEVRAMQRNSLAAATSPVGSSTSSSAATPVATPAATVPFTANASGPTLASAPSDTDLHSNVITIQDDDYSVKNNNNEVETVQSKPASGGSATQVTINGNPKDLPENIRRILSSSQMQVTNRYDTDAVRCVPLDKLTTHSRINGNGRQSQGGSSEPPSTPQVDMPNGNTLAMLRQIRVNNNNSSKMITITKTPMAQPQQQQSPNMTSTPMMRGGLNSNGGQMNTFRSMVNQNRRP</sequence>
<dbReference type="GO" id="GO:0003677">
    <property type="term" value="F:DNA binding"/>
    <property type="evidence" value="ECO:0007669"/>
    <property type="project" value="InterPro"/>
</dbReference>
<feature type="region of interest" description="Disordered" evidence="2">
    <location>
        <begin position="1226"/>
        <end position="1269"/>
    </location>
</feature>
<dbReference type="EnsemblMetazoa" id="XM_017115828.2">
    <property type="protein sequence ID" value="XP_016971317.1"/>
    <property type="gene ID" value="LOC108038936"/>
</dbReference>
<feature type="compositionally biased region" description="Polar residues" evidence="2">
    <location>
        <begin position="1114"/>
        <end position="1133"/>
    </location>
</feature>
<feature type="compositionally biased region" description="Polar residues" evidence="2">
    <location>
        <begin position="982"/>
        <end position="993"/>
    </location>
</feature>
<keyword evidence="1" id="KW-0539">Nucleus</keyword>
<feature type="region of interest" description="Disordered" evidence="2">
    <location>
        <begin position="865"/>
        <end position="932"/>
    </location>
</feature>
<dbReference type="PANTHER" id="PTHR44029:SF1">
    <property type="entry name" value="DNAJ HOMOLOG SUBFAMILY C MEMBER 21"/>
    <property type="match status" value="1"/>
</dbReference>
<feature type="compositionally biased region" description="Acidic residues" evidence="2">
    <location>
        <begin position="677"/>
        <end position="698"/>
    </location>
</feature>
<name>A0A6P4E0D8_DRORH</name>
<dbReference type="PROSITE" id="PS51031">
    <property type="entry name" value="BESS"/>
    <property type="match status" value="1"/>
</dbReference>
<feature type="compositionally biased region" description="Polar residues" evidence="2">
    <location>
        <begin position="877"/>
        <end position="894"/>
    </location>
</feature>
<reference evidence="6" key="2">
    <citation type="submission" date="2025-04" db="UniProtKB">
        <authorList>
            <consortium name="RefSeq"/>
        </authorList>
    </citation>
    <scope>IDENTIFICATION</scope>
</reference>
<dbReference type="CTD" id="41627"/>
<feature type="region of interest" description="Disordered" evidence="2">
    <location>
        <begin position="645"/>
        <end position="718"/>
    </location>
</feature>
<protein>
    <submittedName>
        <fullName evidence="6">Protein suppressor of variegation 3-7</fullName>
    </submittedName>
</protein>
<dbReference type="InterPro" id="IPR051964">
    <property type="entry name" value="Chaperone_stress_response"/>
</dbReference>
<gene>
    <name evidence="6" type="primary">LOC108038936</name>
    <name evidence="4" type="synonym">108038936</name>
</gene>
<feature type="region of interest" description="Disordered" evidence="2">
    <location>
        <begin position="343"/>
        <end position="395"/>
    </location>
</feature>
<organism evidence="6">
    <name type="scientific">Drosophila rhopaloa</name>
    <name type="common">Fruit fly</name>
    <dbReference type="NCBI Taxonomy" id="1041015"/>
    <lineage>
        <taxon>Eukaryota</taxon>
        <taxon>Metazoa</taxon>
        <taxon>Ecdysozoa</taxon>
        <taxon>Arthropoda</taxon>
        <taxon>Hexapoda</taxon>
        <taxon>Insecta</taxon>
        <taxon>Pterygota</taxon>
        <taxon>Neoptera</taxon>
        <taxon>Endopterygota</taxon>
        <taxon>Diptera</taxon>
        <taxon>Brachycera</taxon>
        <taxon>Muscomorpha</taxon>
        <taxon>Ephydroidea</taxon>
        <taxon>Drosophilidae</taxon>
        <taxon>Drosophila</taxon>
        <taxon>Sophophora</taxon>
    </lineage>
</organism>
<evidence type="ECO:0000256" key="2">
    <source>
        <dbReference type="SAM" id="MobiDB-lite"/>
    </source>
</evidence>
<feature type="region of interest" description="Disordered" evidence="2">
    <location>
        <begin position="530"/>
        <end position="597"/>
    </location>
</feature>
<feature type="compositionally biased region" description="Basic residues" evidence="2">
    <location>
        <begin position="645"/>
        <end position="655"/>
    </location>
</feature>
<reference evidence="5" key="1">
    <citation type="journal article" date="2021" name="Elife">
        <title>Highly contiguous assemblies of 101 drosophilid genomes.</title>
        <authorList>
            <person name="Kim B.Y."/>
            <person name="Wang J.R."/>
            <person name="Miller D.E."/>
            <person name="Barmina O."/>
            <person name="Delaney E."/>
            <person name="Thompson A."/>
            <person name="Comeault A.A."/>
            <person name="Peede D."/>
            <person name="D'Agostino E.R."/>
            <person name="Pelaez J."/>
            <person name="Aguilar J.M."/>
            <person name="Haji D."/>
            <person name="Matsunaga T."/>
            <person name="Armstrong E.E."/>
            <person name="Zych M."/>
            <person name="Ogawa Y."/>
            <person name="Stamenkovic-Radak M."/>
            <person name="Jelic M."/>
            <person name="Veselinovic M.S."/>
            <person name="Tanaskovic M."/>
            <person name="Eric P."/>
            <person name="Gao J.J."/>
            <person name="Katoh T.K."/>
            <person name="Toda M.J."/>
            <person name="Watabe H."/>
            <person name="Watada M."/>
            <person name="Davis J.S."/>
            <person name="Moyle L.C."/>
            <person name="Manoli G."/>
            <person name="Bertolini E."/>
            <person name="Kostal V."/>
            <person name="Hawley R.S."/>
            <person name="Takahashi A."/>
            <person name="Jones C.D."/>
            <person name="Price D.K."/>
            <person name="Whiteman N."/>
            <person name="Kopp A."/>
            <person name="Matute D.R."/>
            <person name="Petrov D.A."/>
        </authorList>
    </citation>
    <scope>NUCLEOTIDE SEQUENCE [LARGE SCALE GENOMIC DNA]</scope>
</reference>
<reference evidence="4" key="3">
    <citation type="submission" date="2025-05" db="UniProtKB">
        <authorList>
            <consortium name="EnsemblMetazoa"/>
        </authorList>
    </citation>
    <scope>IDENTIFICATION</scope>
</reference>
<dbReference type="RefSeq" id="XP_016971317.1">
    <property type="nucleotide sequence ID" value="XM_017115828.1"/>
</dbReference>
<feature type="region of interest" description="Disordered" evidence="2">
    <location>
        <begin position="1172"/>
        <end position="1200"/>
    </location>
</feature>
<feature type="compositionally biased region" description="Acidic residues" evidence="2">
    <location>
        <begin position="568"/>
        <end position="578"/>
    </location>
</feature>
<feature type="compositionally biased region" description="Polar residues" evidence="2">
    <location>
        <begin position="130"/>
        <end position="141"/>
    </location>
</feature>
<feature type="compositionally biased region" description="Acidic residues" evidence="2">
    <location>
        <begin position="164"/>
        <end position="174"/>
    </location>
</feature>
<feature type="compositionally biased region" description="Polar residues" evidence="2">
    <location>
        <begin position="1226"/>
        <end position="1243"/>
    </location>
</feature>
<comment type="subcellular location">
    <subcellularLocation>
        <location evidence="1">Nucleus</location>
    </subcellularLocation>
</comment>
<dbReference type="GeneID" id="108038936"/>
<feature type="compositionally biased region" description="Basic and acidic residues" evidence="2">
    <location>
        <begin position="343"/>
        <end position="357"/>
    </location>
</feature>
<feature type="compositionally biased region" description="Acidic residues" evidence="2">
    <location>
        <begin position="537"/>
        <end position="554"/>
    </location>
</feature>
<feature type="compositionally biased region" description="Basic and acidic residues" evidence="2">
    <location>
        <begin position="895"/>
        <end position="913"/>
    </location>
</feature>
<feature type="region of interest" description="Disordered" evidence="2">
    <location>
        <begin position="1"/>
        <end position="29"/>
    </location>
</feature>
<dbReference type="Proteomes" id="UP001652680">
    <property type="component" value="Unassembled WGS sequence"/>
</dbReference>
<evidence type="ECO:0000313" key="6">
    <source>
        <dbReference type="RefSeq" id="XP_016971317.1"/>
    </source>
</evidence>
<dbReference type="AlphaFoldDB" id="A0A6P4E0D8"/>
<feature type="compositionally biased region" description="Polar residues" evidence="2">
    <location>
        <begin position="1252"/>
        <end position="1269"/>
    </location>
</feature>
<dbReference type="Pfam" id="PF02944">
    <property type="entry name" value="BESS"/>
    <property type="match status" value="1"/>
</dbReference>
<feature type="compositionally biased region" description="Low complexity" evidence="2">
    <location>
        <begin position="1177"/>
        <end position="1188"/>
    </location>
</feature>
<evidence type="ECO:0000313" key="5">
    <source>
        <dbReference type="Proteomes" id="UP001652680"/>
    </source>
</evidence>
<feature type="region of interest" description="Disordered" evidence="2">
    <location>
        <begin position="1114"/>
        <end position="1138"/>
    </location>
</feature>
<feature type="compositionally biased region" description="Polar residues" evidence="2">
    <location>
        <begin position="1"/>
        <end position="14"/>
    </location>
</feature>
<feature type="region of interest" description="Disordered" evidence="2">
    <location>
        <begin position="66"/>
        <end position="148"/>
    </location>
</feature>
<dbReference type="OrthoDB" id="10262320at2759"/>
<accession>A0A6P4E0D8</accession>
<feature type="compositionally biased region" description="Acidic residues" evidence="2">
    <location>
        <begin position="66"/>
        <end position="81"/>
    </location>
</feature>
<evidence type="ECO:0000256" key="1">
    <source>
        <dbReference type="PROSITE-ProRule" id="PRU00371"/>
    </source>
</evidence>
<dbReference type="GO" id="GO:0005737">
    <property type="term" value="C:cytoplasm"/>
    <property type="evidence" value="ECO:0007669"/>
    <property type="project" value="TreeGrafter"/>
</dbReference>
<evidence type="ECO:0000313" key="4">
    <source>
        <dbReference type="EnsemblMetazoa" id="XP_016971317.1"/>
    </source>
</evidence>
<keyword evidence="5" id="KW-1185">Reference proteome</keyword>
<feature type="region of interest" description="Disordered" evidence="2">
    <location>
        <begin position="161"/>
        <end position="190"/>
    </location>
</feature>
<dbReference type="InterPro" id="IPR004210">
    <property type="entry name" value="BESS_motif"/>
</dbReference>
<feature type="compositionally biased region" description="Acidic residues" evidence="2">
    <location>
        <begin position="372"/>
        <end position="393"/>
    </location>
</feature>